<feature type="domain" description="Outer membrane protein beta-barrel" evidence="2">
    <location>
        <begin position="20"/>
        <end position="204"/>
    </location>
</feature>
<gene>
    <name evidence="3" type="ORF">DEO27_019965</name>
</gene>
<dbReference type="OrthoDB" id="1150878at2"/>
<organism evidence="3 4">
    <name type="scientific">Mucilaginibacter rubeus</name>
    <dbReference type="NCBI Taxonomy" id="2027860"/>
    <lineage>
        <taxon>Bacteria</taxon>
        <taxon>Pseudomonadati</taxon>
        <taxon>Bacteroidota</taxon>
        <taxon>Sphingobacteriia</taxon>
        <taxon>Sphingobacteriales</taxon>
        <taxon>Sphingobacteriaceae</taxon>
        <taxon>Mucilaginibacter</taxon>
    </lineage>
</organism>
<feature type="chain" id="PRO_5023113225" evidence="1">
    <location>
        <begin position="21"/>
        <end position="228"/>
    </location>
</feature>
<feature type="signal peptide" evidence="1">
    <location>
        <begin position="1"/>
        <end position="20"/>
    </location>
</feature>
<accession>A0A5C1I4F1</accession>
<reference evidence="3" key="1">
    <citation type="submission" date="2019-08" db="EMBL/GenBank/DDBJ databases">
        <title>Comparative genome analysis confer to the adaptation heavy metal polluted environment.</title>
        <authorList>
            <person name="Li Y."/>
        </authorList>
    </citation>
    <scope>NUCLEOTIDE SEQUENCE [LARGE SCALE GENOMIC DNA]</scope>
    <source>
        <strain evidence="3">P1</strain>
    </source>
</reference>
<dbReference type="PROSITE" id="PS51257">
    <property type="entry name" value="PROKAR_LIPOPROTEIN"/>
    <property type="match status" value="1"/>
</dbReference>
<dbReference type="AlphaFoldDB" id="A0A5C1I4F1"/>
<dbReference type="RefSeq" id="WP_112574801.1">
    <property type="nucleotide sequence ID" value="NZ_CP043450.1"/>
</dbReference>
<evidence type="ECO:0000256" key="1">
    <source>
        <dbReference type="SAM" id="SignalP"/>
    </source>
</evidence>
<keyword evidence="1" id="KW-0732">Signal</keyword>
<protein>
    <submittedName>
        <fullName evidence="3">PorT family protein</fullName>
    </submittedName>
</protein>
<evidence type="ECO:0000313" key="3">
    <source>
        <dbReference type="EMBL" id="QEM12200.1"/>
    </source>
</evidence>
<evidence type="ECO:0000313" key="4">
    <source>
        <dbReference type="Proteomes" id="UP000251402"/>
    </source>
</evidence>
<dbReference type="Proteomes" id="UP000251402">
    <property type="component" value="Chromosome"/>
</dbReference>
<keyword evidence="4" id="KW-1185">Reference proteome</keyword>
<dbReference type="InterPro" id="IPR025665">
    <property type="entry name" value="Beta-barrel_OMP_2"/>
</dbReference>
<dbReference type="EMBL" id="CP043450">
    <property type="protein sequence ID" value="QEM12200.1"/>
    <property type="molecule type" value="Genomic_DNA"/>
</dbReference>
<name>A0A5C1I4F1_9SPHI</name>
<proteinExistence type="predicted"/>
<sequence length="228" mass="24921">MKLPLTLSFLLLLACLKLSAQTKAIQFGIKAGIATTSLSRTPGTDIKLDKADKSGFGYFAGAFASLNFNRFSLQPAVIFNSSVNKTTENIISGDIVYRQYGKWHLYYLQVPVNLVYNIPVQGGNFYMGAGPYITKILSGRFTPDPNPALPYAYGVPNFPPFNASFSGINSNFKSFDYGANAVAGFALDNGFMINAVYNLGITNIQGNDRYLYESTKTRSLGIALGYKF</sequence>
<dbReference type="KEGG" id="mrub:DEO27_019965"/>
<evidence type="ECO:0000259" key="2">
    <source>
        <dbReference type="Pfam" id="PF13568"/>
    </source>
</evidence>
<dbReference type="Pfam" id="PF13568">
    <property type="entry name" value="OMP_b-brl_2"/>
    <property type="match status" value="1"/>
</dbReference>